<dbReference type="Proteomes" id="UP000800035">
    <property type="component" value="Unassembled WGS sequence"/>
</dbReference>
<feature type="region of interest" description="Disordered" evidence="1">
    <location>
        <begin position="1"/>
        <end position="51"/>
    </location>
</feature>
<feature type="compositionally biased region" description="Low complexity" evidence="1">
    <location>
        <begin position="100"/>
        <end position="109"/>
    </location>
</feature>
<accession>A0A6A5THJ6</accession>
<evidence type="ECO:0000313" key="2">
    <source>
        <dbReference type="EMBL" id="KAF1951604.1"/>
    </source>
</evidence>
<feature type="compositionally biased region" description="Basic residues" evidence="1">
    <location>
        <begin position="83"/>
        <end position="98"/>
    </location>
</feature>
<organism evidence="2 3">
    <name type="scientific">Byssothecium circinans</name>
    <dbReference type="NCBI Taxonomy" id="147558"/>
    <lineage>
        <taxon>Eukaryota</taxon>
        <taxon>Fungi</taxon>
        <taxon>Dikarya</taxon>
        <taxon>Ascomycota</taxon>
        <taxon>Pezizomycotina</taxon>
        <taxon>Dothideomycetes</taxon>
        <taxon>Pleosporomycetidae</taxon>
        <taxon>Pleosporales</taxon>
        <taxon>Massarineae</taxon>
        <taxon>Massarinaceae</taxon>
        <taxon>Byssothecium</taxon>
    </lineage>
</organism>
<proteinExistence type="predicted"/>
<protein>
    <submittedName>
        <fullName evidence="2">Uncharacterized protein</fullName>
    </submittedName>
</protein>
<keyword evidence="3" id="KW-1185">Reference proteome</keyword>
<evidence type="ECO:0000256" key="1">
    <source>
        <dbReference type="SAM" id="MobiDB-lite"/>
    </source>
</evidence>
<name>A0A6A5THJ6_9PLEO</name>
<evidence type="ECO:0000313" key="3">
    <source>
        <dbReference type="Proteomes" id="UP000800035"/>
    </source>
</evidence>
<dbReference type="AlphaFoldDB" id="A0A6A5THJ6"/>
<sequence length="182" mass="20010">MSDTLETQPVVAGTEPTSTHEETLPSPPTPVTPTAPTIELDPSPLSSLEPKYDANEPLYTEINIPLPPLPKQKRFESTSTSRPRAHTLHYFRPFHRRGSSSESTSSKMSAAGNEAWPRIKKEIKSKEIAAAMDLKQGHRRNRTLDALAVVPTVLVLSAELFTPEEGGRKKGKGDGKWEDGMI</sequence>
<dbReference type="OrthoDB" id="3799784at2759"/>
<feature type="region of interest" description="Disordered" evidence="1">
    <location>
        <begin position="63"/>
        <end position="113"/>
    </location>
</feature>
<gene>
    <name evidence="2" type="ORF">CC80DRAFT_508786</name>
</gene>
<reference evidence="2" key="1">
    <citation type="journal article" date="2020" name="Stud. Mycol.">
        <title>101 Dothideomycetes genomes: a test case for predicting lifestyles and emergence of pathogens.</title>
        <authorList>
            <person name="Haridas S."/>
            <person name="Albert R."/>
            <person name="Binder M."/>
            <person name="Bloem J."/>
            <person name="Labutti K."/>
            <person name="Salamov A."/>
            <person name="Andreopoulos B."/>
            <person name="Baker S."/>
            <person name="Barry K."/>
            <person name="Bills G."/>
            <person name="Bluhm B."/>
            <person name="Cannon C."/>
            <person name="Castanera R."/>
            <person name="Culley D."/>
            <person name="Daum C."/>
            <person name="Ezra D."/>
            <person name="Gonzalez J."/>
            <person name="Henrissat B."/>
            <person name="Kuo A."/>
            <person name="Liang C."/>
            <person name="Lipzen A."/>
            <person name="Lutzoni F."/>
            <person name="Magnuson J."/>
            <person name="Mondo S."/>
            <person name="Nolan M."/>
            <person name="Ohm R."/>
            <person name="Pangilinan J."/>
            <person name="Park H.-J."/>
            <person name="Ramirez L."/>
            <person name="Alfaro M."/>
            <person name="Sun H."/>
            <person name="Tritt A."/>
            <person name="Yoshinaga Y."/>
            <person name="Zwiers L.-H."/>
            <person name="Turgeon B."/>
            <person name="Goodwin S."/>
            <person name="Spatafora J."/>
            <person name="Crous P."/>
            <person name="Grigoriev I."/>
        </authorList>
    </citation>
    <scope>NUCLEOTIDE SEQUENCE</scope>
    <source>
        <strain evidence="2">CBS 675.92</strain>
    </source>
</reference>
<dbReference type="EMBL" id="ML977016">
    <property type="protein sequence ID" value="KAF1951604.1"/>
    <property type="molecule type" value="Genomic_DNA"/>
</dbReference>